<evidence type="ECO:0000256" key="3">
    <source>
        <dbReference type="ARBA" id="ARBA00022833"/>
    </source>
</evidence>
<dbReference type="PROSITE" id="PS51891">
    <property type="entry name" value="CENP_V_GFA"/>
    <property type="match status" value="1"/>
</dbReference>
<evidence type="ECO:0000313" key="6">
    <source>
        <dbReference type="Proteomes" id="UP000190341"/>
    </source>
</evidence>
<dbReference type="EMBL" id="FUZV01000002">
    <property type="protein sequence ID" value="SKC77770.1"/>
    <property type="molecule type" value="Genomic_DNA"/>
</dbReference>
<evidence type="ECO:0000259" key="4">
    <source>
        <dbReference type="PROSITE" id="PS51891"/>
    </source>
</evidence>
<name>A0A1T5LP95_9GAMM</name>
<dbReference type="RefSeq" id="WP_079725164.1">
    <property type="nucleotide sequence ID" value="NZ_BMCL01000001.1"/>
</dbReference>
<dbReference type="GO" id="GO:0016846">
    <property type="term" value="F:carbon-sulfur lyase activity"/>
    <property type="evidence" value="ECO:0007669"/>
    <property type="project" value="InterPro"/>
</dbReference>
<dbReference type="SUPFAM" id="SSF51316">
    <property type="entry name" value="Mss4-like"/>
    <property type="match status" value="1"/>
</dbReference>
<dbReference type="OrthoDB" id="9805575at2"/>
<dbReference type="PANTHER" id="PTHR28620:SF1">
    <property type="entry name" value="CENP-V_GFA DOMAIN-CONTAINING PROTEIN"/>
    <property type="match status" value="1"/>
</dbReference>
<dbReference type="STRING" id="428993.SAMN06296058_2852"/>
<reference evidence="5 6" key="1">
    <citation type="submission" date="2017-02" db="EMBL/GenBank/DDBJ databases">
        <authorList>
            <person name="Peterson S.W."/>
        </authorList>
    </citation>
    <scope>NUCLEOTIDE SEQUENCE [LARGE SCALE GENOMIC DNA]</scope>
    <source>
        <strain evidence="5 6">P15</strain>
    </source>
</reference>
<dbReference type="Gene3D" id="2.170.150.70">
    <property type="match status" value="1"/>
</dbReference>
<dbReference type="InterPro" id="IPR052355">
    <property type="entry name" value="CENP-V-like"/>
</dbReference>
<gene>
    <name evidence="5" type="ORF">SAMN06296058_2852</name>
</gene>
<protein>
    <submittedName>
        <fullName evidence="5">Uncharacterized conserved protein</fullName>
    </submittedName>
</protein>
<dbReference type="InterPro" id="IPR006913">
    <property type="entry name" value="CENP-V/GFA"/>
</dbReference>
<dbReference type="InterPro" id="IPR011057">
    <property type="entry name" value="Mss4-like_sf"/>
</dbReference>
<dbReference type="Pfam" id="PF04828">
    <property type="entry name" value="GFA"/>
    <property type="match status" value="1"/>
</dbReference>
<dbReference type="PANTHER" id="PTHR28620">
    <property type="entry name" value="CENTROMERE PROTEIN V"/>
    <property type="match status" value="1"/>
</dbReference>
<sequence>MKYEGSCHCGRIAFEVEGEIADVFDCNCSICRRKAMIMWAVPRAAFQLTTSPDAVSTYTFNTHSIQHSFCAHCGVSVFGQGERPQPMTAVNLRCVPSVDLAALQVTHVDGAKF</sequence>
<evidence type="ECO:0000313" key="5">
    <source>
        <dbReference type="EMBL" id="SKC77770.1"/>
    </source>
</evidence>
<comment type="similarity">
    <text evidence="1">Belongs to the Gfa family.</text>
</comment>
<accession>A0A1T5LP95</accession>
<dbReference type="Proteomes" id="UP000190341">
    <property type="component" value="Unassembled WGS sequence"/>
</dbReference>
<evidence type="ECO:0000256" key="1">
    <source>
        <dbReference type="ARBA" id="ARBA00005495"/>
    </source>
</evidence>
<dbReference type="AlphaFoldDB" id="A0A1T5LP95"/>
<feature type="domain" description="CENP-V/GFA" evidence="4">
    <location>
        <begin position="3"/>
        <end position="113"/>
    </location>
</feature>
<dbReference type="GO" id="GO:0046872">
    <property type="term" value="F:metal ion binding"/>
    <property type="evidence" value="ECO:0007669"/>
    <property type="project" value="UniProtKB-KW"/>
</dbReference>
<keyword evidence="6" id="KW-1185">Reference proteome</keyword>
<organism evidence="5 6">
    <name type="scientific">Pseudoxanthomonas indica</name>
    <dbReference type="NCBI Taxonomy" id="428993"/>
    <lineage>
        <taxon>Bacteria</taxon>
        <taxon>Pseudomonadati</taxon>
        <taxon>Pseudomonadota</taxon>
        <taxon>Gammaproteobacteria</taxon>
        <taxon>Lysobacterales</taxon>
        <taxon>Lysobacteraceae</taxon>
        <taxon>Pseudoxanthomonas</taxon>
    </lineage>
</organism>
<evidence type="ECO:0000256" key="2">
    <source>
        <dbReference type="ARBA" id="ARBA00022723"/>
    </source>
</evidence>
<keyword evidence="2" id="KW-0479">Metal-binding</keyword>
<keyword evidence="3" id="KW-0862">Zinc</keyword>
<proteinExistence type="inferred from homology"/>